<dbReference type="InterPro" id="IPR007066">
    <property type="entry name" value="RNA_pol_Rpb1_3"/>
</dbReference>
<feature type="domain" description="RNA polymerase Rpb1" evidence="17">
    <location>
        <begin position="166"/>
        <end position="269"/>
    </location>
</feature>
<dbReference type="Pfam" id="PF04998">
    <property type="entry name" value="RNA_pol_Rpb1_5"/>
    <property type="match status" value="1"/>
</dbReference>
<feature type="domain" description="RNA polymerase Rpb1" evidence="15">
    <location>
        <begin position="9"/>
        <end position="137"/>
    </location>
</feature>
<keyword evidence="8" id="KW-0862">Zinc</keyword>
<evidence type="ECO:0000256" key="6">
    <source>
        <dbReference type="ARBA" id="ARBA00022695"/>
    </source>
</evidence>
<keyword evidence="11" id="KW-0539">Nucleus</keyword>
<dbReference type="GO" id="GO:0046872">
    <property type="term" value="F:metal ion binding"/>
    <property type="evidence" value="ECO:0007669"/>
    <property type="project" value="UniProtKB-KW"/>
</dbReference>
<dbReference type="InterPro" id="IPR035698">
    <property type="entry name" value="RNAP_III_Rpc1_C"/>
</dbReference>
<gene>
    <name evidence="18" type="ORF">EZS28_020723</name>
</gene>
<proteinExistence type="inferred from homology"/>
<evidence type="ECO:0000256" key="7">
    <source>
        <dbReference type="ARBA" id="ARBA00022723"/>
    </source>
</evidence>
<evidence type="ECO:0000256" key="13">
    <source>
        <dbReference type="SAM" id="Coils"/>
    </source>
</evidence>
<comment type="caution">
    <text evidence="18">The sequence shown here is derived from an EMBL/GenBank/DDBJ whole genome shotgun (WGS) entry which is preliminary data.</text>
</comment>
<dbReference type="GO" id="GO:0005634">
    <property type="term" value="C:nucleus"/>
    <property type="evidence" value="ECO:0007669"/>
    <property type="project" value="UniProtKB-SubCell"/>
</dbReference>
<evidence type="ECO:0000259" key="15">
    <source>
        <dbReference type="Pfam" id="PF04983"/>
    </source>
</evidence>
<accession>A0A5J4VML0</accession>
<evidence type="ECO:0000256" key="4">
    <source>
        <dbReference type="ARBA" id="ARBA00022478"/>
    </source>
</evidence>
<reference evidence="18 19" key="1">
    <citation type="submission" date="2019-03" db="EMBL/GenBank/DDBJ databases">
        <title>Single cell metagenomics reveals metabolic interactions within the superorganism composed of flagellate Streblomastix strix and complex community of Bacteroidetes bacteria on its surface.</title>
        <authorList>
            <person name="Treitli S.C."/>
            <person name="Kolisko M."/>
            <person name="Husnik F."/>
            <person name="Keeling P."/>
            <person name="Hampl V."/>
        </authorList>
    </citation>
    <scope>NUCLEOTIDE SEQUENCE [LARGE SCALE GENOMIC DNA]</scope>
    <source>
        <strain evidence="18">ST1C</strain>
    </source>
</reference>
<comment type="catalytic activity">
    <reaction evidence="12">
        <text>RNA(n) + a ribonucleoside 5'-triphosphate = RNA(n+1) + diphosphate</text>
        <dbReference type="Rhea" id="RHEA:21248"/>
        <dbReference type="Rhea" id="RHEA-COMP:14527"/>
        <dbReference type="Rhea" id="RHEA-COMP:17342"/>
        <dbReference type="ChEBI" id="CHEBI:33019"/>
        <dbReference type="ChEBI" id="CHEBI:61557"/>
        <dbReference type="ChEBI" id="CHEBI:140395"/>
        <dbReference type="EC" id="2.7.7.6"/>
    </reaction>
</comment>
<dbReference type="EMBL" id="SNRW01006092">
    <property type="protein sequence ID" value="KAA6383750.1"/>
    <property type="molecule type" value="Genomic_DNA"/>
</dbReference>
<dbReference type="Gene3D" id="6.20.50.80">
    <property type="match status" value="1"/>
</dbReference>
<comment type="similarity">
    <text evidence="2">Belongs to the RNA polymerase beta' chain family.</text>
</comment>
<dbReference type="GO" id="GO:0006351">
    <property type="term" value="P:DNA-templated transcription"/>
    <property type="evidence" value="ECO:0007669"/>
    <property type="project" value="InterPro"/>
</dbReference>
<evidence type="ECO:0000256" key="9">
    <source>
        <dbReference type="ARBA" id="ARBA00022842"/>
    </source>
</evidence>
<evidence type="ECO:0000256" key="5">
    <source>
        <dbReference type="ARBA" id="ARBA00022679"/>
    </source>
</evidence>
<comment type="subcellular location">
    <subcellularLocation>
        <location evidence="1">Nucleus</location>
    </subcellularLocation>
</comment>
<dbReference type="InterPro" id="IPR015700">
    <property type="entry name" value="RPC1"/>
</dbReference>
<dbReference type="CDD" id="cd02736">
    <property type="entry name" value="RNAP_III_Rpc1_C"/>
    <property type="match status" value="1"/>
</dbReference>
<dbReference type="Gene3D" id="6.10.250.2940">
    <property type="match status" value="1"/>
</dbReference>
<organism evidence="18 19">
    <name type="scientific">Streblomastix strix</name>
    <dbReference type="NCBI Taxonomy" id="222440"/>
    <lineage>
        <taxon>Eukaryota</taxon>
        <taxon>Metamonada</taxon>
        <taxon>Preaxostyla</taxon>
        <taxon>Oxymonadida</taxon>
        <taxon>Streblomastigidae</taxon>
        <taxon>Streblomastix</taxon>
    </lineage>
</organism>
<dbReference type="PANTHER" id="PTHR48446">
    <property type="entry name" value="DNA-DIRECTED RNA POLYMERASE SUBUNIT BETA' N-TERMINAL SECTION"/>
    <property type="match status" value="1"/>
</dbReference>
<evidence type="ECO:0000256" key="11">
    <source>
        <dbReference type="ARBA" id="ARBA00023242"/>
    </source>
</evidence>
<dbReference type="EC" id="2.7.7.6" evidence="3"/>
<dbReference type="FunFam" id="1.10.132.30:FF:000001">
    <property type="entry name" value="DNA-directed RNA polymerase subunit"/>
    <property type="match status" value="1"/>
</dbReference>
<feature type="coiled-coil region" evidence="13">
    <location>
        <begin position="431"/>
        <end position="480"/>
    </location>
</feature>
<dbReference type="Pfam" id="PF05000">
    <property type="entry name" value="RNA_pol_Rpb1_4"/>
    <property type="match status" value="1"/>
</dbReference>
<evidence type="ECO:0000256" key="10">
    <source>
        <dbReference type="ARBA" id="ARBA00023163"/>
    </source>
</evidence>
<dbReference type="GO" id="GO:0003677">
    <property type="term" value="F:DNA binding"/>
    <property type="evidence" value="ECO:0007669"/>
    <property type="project" value="InterPro"/>
</dbReference>
<keyword evidence="10" id="KW-0804">Transcription</keyword>
<name>A0A5J4VML0_9EUKA</name>
<protein>
    <recommendedName>
        <fullName evidence="3">DNA-directed RNA polymerase</fullName>
        <ecNumber evidence="3">2.7.7.6</ecNumber>
    </recommendedName>
</protein>
<evidence type="ECO:0000256" key="2">
    <source>
        <dbReference type="ARBA" id="ARBA00006460"/>
    </source>
</evidence>
<evidence type="ECO:0000313" key="19">
    <source>
        <dbReference type="Proteomes" id="UP000324800"/>
    </source>
</evidence>
<dbReference type="OrthoDB" id="270392at2759"/>
<dbReference type="InterPro" id="IPR007081">
    <property type="entry name" value="RNA_pol_Rpb1_5"/>
</dbReference>
<keyword evidence="5" id="KW-0808">Transferase</keyword>
<dbReference type="AlphaFoldDB" id="A0A5J4VML0"/>
<evidence type="ECO:0000256" key="1">
    <source>
        <dbReference type="ARBA" id="ARBA00004123"/>
    </source>
</evidence>
<dbReference type="Pfam" id="PF04983">
    <property type="entry name" value="RNA_pol_Rpb1_3"/>
    <property type="match status" value="1"/>
</dbReference>
<dbReference type="SUPFAM" id="SSF64484">
    <property type="entry name" value="beta and beta-prime subunits of DNA dependent RNA-polymerase"/>
    <property type="match status" value="1"/>
</dbReference>
<feature type="region of interest" description="Disordered" evidence="14">
    <location>
        <begin position="609"/>
        <end position="636"/>
    </location>
</feature>
<evidence type="ECO:0000256" key="8">
    <source>
        <dbReference type="ARBA" id="ARBA00022833"/>
    </source>
</evidence>
<dbReference type="InterPro" id="IPR038120">
    <property type="entry name" value="Rpb1_funnel_sf"/>
</dbReference>
<keyword evidence="7" id="KW-0479">Metal-binding</keyword>
<feature type="coiled-coil region" evidence="13">
    <location>
        <begin position="536"/>
        <end position="589"/>
    </location>
</feature>
<sequence length="1224" mass="139001">AFMYDANIQIDLPRPAILKPKQLYTGKQIYGILIRPNRKKEYNISVSFEMKEKMFKKPTNGPPHMDINDGYVCFRDSVHISGIMCKGTLGSGSKSGLFYQLMKLVGNKYSADCMRRLSKLSGRWITNRGFSFGIGDVTPSDDLIKKKEELVDIGYKNCVEIIAQLDSGKLEAAPGCTQEETMEALVNNALSSIRDKAGNMCLTELPNTNTPLIMAVSGSKGSNINISQMIACVGQQIVSGHRIPNGFAGQRTLPHFKIGSREPAAKGFVKNSFFTGLTATEFFFHTMGGREGLVDTAVKTAETGYMQRRLMKALEDLSVMYDGSVRGSTGSIVQLCYGQDGFDPMTIDRSDKPVDFDRLWMNVVCDREKIDEEIKERERIREGEYEYYNRDKKMNKDQKVEQKITEIRYIPRFTHLMEEEGRLELEREKLLSDVTNQLQNLELTKKDIENKIEQTIKDDYERKLKEINDEQAKMNENQNLNKKIMVKDIDQSVLNEKEKDDNQLQNKIIEDKQIKSVKANAKKGGKKGKKKSSLMLKDDEDAVIEQQEQQQEEEQQKQQEELQKKLDQIIDIGKEKQQEQEQENEYEDKDVFKVVEKQLIKKLHEQVIQQQQQQQEQSSSSSSDQQYHSKHIRQPPNFKFIHDLRAYVAKQAKYIQDTFDMYLKTQEIDQQIVNEDSDKIEMNKDKVIQLETNKQSTVMIKDEVDAVEVVEYHGHGHDHGYRHHNEYYSDNKNDNNDQKNIIPQFLWNVVPSVTRLQLIQFLLNAKQSFIHSFIEPGTAVGAIGAQSIGEPGTQMTLKTFHFAGVASMNITLGVPRIKEIINATKNISTPIITAPLIQSKDVITARIVKGRIERTTLGEVCRSISGVYSGEYVGRDVFGQQQQQLSPQQSFSRIEVVLDDDTLSTLQLDVTVDSVVTSILTEKKLKLKKDDILIEKRMIVKKQQKMSLIDYYTNKNVNNQQRSAMEKDSDQQRENKVEEDAVDVQEMQNTYENIIIINPQRLAEQIQIKGKERERANVKLNYVINTLLQQLPHVVICGIPNITRTVISVPEVPNKDPNDKKVEYQLLSEGTNLLGVMGTPGVDSAHTTCNHIIEVAKVLGIEAARATIAHEIKYTMEQHTIYIDPHHMNLLADIMTSNGEVLGITRFGIGKMKDSVLMLASFEQTLDHLFDAAVKGCVDEISGVSECIILGRTIPLGTGGFGLLMDKKAISAGRSDFVKRKPIL</sequence>
<dbReference type="GO" id="GO:0000428">
    <property type="term" value="C:DNA-directed RNA polymerase complex"/>
    <property type="evidence" value="ECO:0007669"/>
    <property type="project" value="UniProtKB-KW"/>
</dbReference>
<evidence type="ECO:0000256" key="3">
    <source>
        <dbReference type="ARBA" id="ARBA00012418"/>
    </source>
</evidence>
<dbReference type="FunFam" id="1.10.150.390:FF:000004">
    <property type="entry name" value="DNA-directed RNA polymerase subunit"/>
    <property type="match status" value="1"/>
</dbReference>
<dbReference type="GO" id="GO:0003899">
    <property type="term" value="F:DNA-directed RNA polymerase activity"/>
    <property type="evidence" value="ECO:0007669"/>
    <property type="project" value="UniProtKB-EC"/>
</dbReference>
<dbReference type="InterPro" id="IPR042102">
    <property type="entry name" value="RNA_pol_Rpb1_3_sf"/>
</dbReference>
<feature type="domain" description="RNA polymerase Rpb1" evidence="16">
    <location>
        <begin position="276"/>
        <end position="1155"/>
    </location>
</feature>
<dbReference type="PANTHER" id="PTHR48446:SF1">
    <property type="entry name" value="DNA-DIRECTED RNA POLYMERASE SUBUNIT BETA' N-TERMINAL SECTION"/>
    <property type="match status" value="1"/>
</dbReference>
<evidence type="ECO:0000259" key="16">
    <source>
        <dbReference type="Pfam" id="PF04998"/>
    </source>
</evidence>
<dbReference type="InterPro" id="IPR007083">
    <property type="entry name" value="RNA_pol_Rpb1_4"/>
</dbReference>
<dbReference type="Gene3D" id="1.10.150.390">
    <property type="match status" value="1"/>
</dbReference>
<dbReference type="Proteomes" id="UP000324800">
    <property type="component" value="Unassembled WGS sequence"/>
</dbReference>
<keyword evidence="6" id="KW-0548">Nucleotidyltransferase</keyword>
<dbReference type="Gene3D" id="1.10.132.30">
    <property type="match status" value="1"/>
</dbReference>
<keyword evidence="4 18" id="KW-0240">DNA-directed RNA polymerase</keyword>
<evidence type="ECO:0000259" key="17">
    <source>
        <dbReference type="Pfam" id="PF05000"/>
    </source>
</evidence>
<feature type="non-terminal residue" evidence="18">
    <location>
        <position position="1"/>
    </location>
</feature>
<evidence type="ECO:0000256" key="14">
    <source>
        <dbReference type="SAM" id="MobiDB-lite"/>
    </source>
</evidence>
<feature type="compositionally biased region" description="Low complexity" evidence="14">
    <location>
        <begin position="609"/>
        <end position="626"/>
    </location>
</feature>
<dbReference type="Gene3D" id="1.10.274.100">
    <property type="entry name" value="RNA polymerase Rpb1, domain 3"/>
    <property type="match status" value="1"/>
</dbReference>
<keyword evidence="13" id="KW-0175">Coiled coil</keyword>
<keyword evidence="9" id="KW-0460">Magnesium</keyword>
<evidence type="ECO:0000256" key="12">
    <source>
        <dbReference type="ARBA" id="ARBA00048552"/>
    </source>
</evidence>
<evidence type="ECO:0000313" key="18">
    <source>
        <dbReference type="EMBL" id="KAA6383750.1"/>
    </source>
</evidence>